<sequence length="35" mass="3567">MTGSPNSLLRRSQKNGAKDTLPMAARPPGGLTATA</sequence>
<proteinExistence type="predicted"/>
<dbReference type="Proteomes" id="UP000184111">
    <property type="component" value="Unassembled WGS sequence"/>
</dbReference>
<accession>A0A1M7NRW0</accession>
<feature type="compositionally biased region" description="Polar residues" evidence="1">
    <location>
        <begin position="1"/>
        <end position="10"/>
    </location>
</feature>
<organism evidence="2 3">
    <name type="scientific">Actinacidiphila paucisporea</name>
    <dbReference type="NCBI Taxonomy" id="310782"/>
    <lineage>
        <taxon>Bacteria</taxon>
        <taxon>Bacillati</taxon>
        <taxon>Actinomycetota</taxon>
        <taxon>Actinomycetes</taxon>
        <taxon>Kitasatosporales</taxon>
        <taxon>Streptomycetaceae</taxon>
        <taxon>Actinacidiphila</taxon>
    </lineage>
</organism>
<evidence type="ECO:0000313" key="2">
    <source>
        <dbReference type="EMBL" id="SHN06802.1"/>
    </source>
</evidence>
<gene>
    <name evidence="2" type="ORF">SAMN05216499_119145</name>
</gene>
<name>A0A1M7NRW0_9ACTN</name>
<dbReference type="EMBL" id="FRBI01000019">
    <property type="protein sequence ID" value="SHN06802.1"/>
    <property type="molecule type" value="Genomic_DNA"/>
</dbReference>
<evidence type="ECO:0000256" key="1">
    <source>
        <dbReference type="SAM" id="MobiDB-lite"/>
    </source>
</evidence>
<feature type="region of interest" description="Disordered" evidence="1">
    <location>
        <begin position="1"/>
        <end position="35"/>
    </location>
</feature>
<dbReference type="AlphaFoldDB" id="A0A1M7NRW0"/>
<protein>
    <submittedName>
        <fullName evidence="2">Uncharacterized protein</fullName>
    </submittedName>
</protein>
<keyword evidence="3" id="KW-1185">Reference proteome</keyword>
<evidence type="ECO:0000313" key="3">
    <source>
        <dbReference type="Proteomes" id="UP000184111"/>
    </source>
</evidence>
<reference evidence="2 3" key="1">
    <citation type="submission" date="2016-11" db="EMBL/GenBank/DDBJ databases">
        <authorList>
            <person name="Jaros S."/>
            <person name="Januszkiewicz K."/>
            <person name="Wedrychowicz H."/>
        </authorList>
    </citation>
    <scope>NUCLEOTIDE SEQUENCE [LARGE SCALE GENOMIC DNA]</scope>
    <source>
        <strain evidence="2 3">CGMCC 4.2025</strain>
    </source>
</reference>